<sequence length="91" mass="10604">KENPPAPFISANLVNYRVNYKHKMEGKKKVQFICFIYSSNNFCGSIREEGMMNNCFPSENETIYTSYKQPSKSVPSNFIFLFKILTLIYTL</sequence>
<dbReference type="EMBL" id="AP015035">
    <property type="protein sequence ID" value="BAT78551.1"/>
    <property type="molecule type" value="Genomic_DNA"/>
</dbReference>
<evidence type="ECO:0000313" key="2">
    <source>
        <dbReference type="Proteomes" id="UP000291084"/>
    </source>
</evidence>
<accession>A0A0S3RDA3</accession>
<reference evidence="1 2" key="1">
    <citation type="journal article" date="2015" name="Sci. Rep.">
        <title>The power of single molecule real-time sequencing technology in the de novo assembly of a eukaryotic genome.</title>
        <authorList>
            <person name="Sakai H."/>
            <person name="Naito K."/>
            <person name="Ogiso-Tanaka E."/>
            <person name="Takahashi Y."/>
            <person name="Iseki K."/>
            <person name="Muto C."/>
            <person name="Satou K."/>
            <person name="Teruya K."/>
            <person name="Shiroma A."/>
            <person name="Shimoji M."/>
            <person name="Hirano T."/>
            <person name="Itoh T."/>
            <person name="Kaga A."/>
            <person name="Tomooka N."/>
        </authorList>
    </citation>
    <scope>NUCLEOTIDE SEQUENCE [LARGE SCALE GENOMIC DNA]</scope>
    <source>
        <strain evidence="2">cv. Shumari</strain>
    </source>
</reference>
<evidence type="ECO:0000313" key="1">
    <source>
        <dbReference type="EMBL" id="BAT78551.1"/>
    </source>
</evidence>
<name>A0A0S3RDA3_PHAAN</name>
<feature type="non-terminal residue" evidence="1">
    <location>
        <position position="1"/>
    </location>
</feature>
<keyword evidence="2" id="KW-1185">Reference proteome</keyword>
<proteinExistence type="predicted"/>
<organism evidence="1 2">
    <name type="scientific">Vigna angularis var. angularis</name>
    <dbReference type="NCBI Taxonomy" id="157739"/>
    <lineage>
        <taxon>Eukaryota</taxon>
        <taxon>Viridiplantae</taxon>
        <taxon>Streptophyta</taxon>
        <taxon>Embryophyta</taxon>
        <taxon>Tracheophyta</taxon>
        <taxon>Spermatophyta</taxon>
        <taxon>Magnoliopsida</taxon>
        <taxon>eudicotyledons</taxon>
        <taxon>Gunneridae</taxon>
        <taxon>Pentapetalae</taxon>
        <taxon>rosids</taxon>
        <taxon>fabids</taxon>
        <taxon>Fabales</taxon>
        <taxon>Fabaceae</taxon>
        <taxon>Papilionoideae</taxon>
        <taxon>50 kb inversion clade</taxon>
        <taxon>NPAAA clade</taxon>
        <taxon>indigoferoid/millettioid clade</taxon>
        <taxon>Phaseoleae</taxon>
        <taxon>Vigna</taxon>
    </lineage>
</organism>
<protein>
    <submittedName>
        <fullName evidence="1">Uncharacterized protein</fullName>
    </submittedName>
</protein>
<dbReference type="Proteomes" id="UP000291084">
    <property type="component" value="Chromosome 2"/>
</dbReference>
<dbReference type="AlphaFoldDB" id="A0A0S3RDA3"/>
<gene>
    <name evidence="1" type="primary">Vigan.02G124400</name>
    <name evidence="1" type="ORF">VIGAN_02124400</name>
</gene>